<gene>
    <name evidence="9" type="ORF">FE374_00815</name>
</gene>
<feature type="domain" description="ABC transmembrane type-1" evidence="8">
    <location>
        <begin position="94"/>
        <end position="291"/>
    </location>
</feature>
<reference evidence="9 10" key="1">
    <citation type="submission" date="2019-05" db="EMBL/GenBank/DDBJ databases">
        <title>Georgenia *** sp. nov., and Georgenia *** sp. nov., isolated from the intestinal contents of plateau pika (Ochotona curzoniae) in the Qinghai-Tibet plateau of China.</title>
        <authorList>
            <person name="Tian Z."/>
        </authorList>
    </citation>
    <scope>NUCLEOTIDE SEQUENCE [LARGE SCALE GENOMIC DNA]</scope>
    <source>
        <strain evidence="9 10">Z443</strain>
    </source>
</reference>
<dbReference type="InterPro" id="IPR035906">
    <property type="entry name" value="MetI-like_sf"/>
</dbReference>
<dbReference type="Proteomes" id="UP000314616">
    <property type="component" value="Chromosome"/>
</dbReference>
<dbReference type="RefSeq" id="WP_139926804.1">
    <property type="nucleotide sequence ID" value="NZ_CP040915.1"/>
</dbReference>
<dbReference type="GO" id="GO:0005886">
    <property type="term" value="C:plasma membrane"/>
    <property type="evidence" value="ECO:0007669"/>
    <property type="project" value="UniProtKB-SubCell"/>
</dbReference>
<comment type="subcellular location">
    <subcellularLocation>
        <location evidence="1 7">Cell membrane</location>
        <topology evidence="1 7">Multi-pass membrane protein</topology>
    </subcellularLocation>
</comment>
<dbReference type="Pfam" id="PF19300">
    <property type="entry name" value="BPD_transp_1_N"/>
    <property type="match status" value="1"/>
</dbReference>
<keyword evidence="2 7" id="KW-0813">Transport</keyword>
<dbReference type="Pfam" id="PF00528">
    <property type="entry name" value="BPD_transp_1"/>
    <property type="match status" value="1"/>
</dbReference>
<dbReference type="CDD" id="cd06261">
    <property type="entry name" value="TM_PBP2"/>
    <property type="match status" value="1"/>
</dbReference>
<keyword evidence="3" id="KW-1003">Cell membrane</keyword>
<dbReference type="PANTHER" id="PTHR43163">
    <property type="entry name" value="DIPEPTIDE TRANSPORT SYSTEM PERMEASE PROTEIN DPPB-RELATED"/>
    <property type="match status" value="1"/>
</dbReference>
<evidence type="ECO:0000256" key="1">
    <source>
        <dbReference type="ARBA" id="ARBA00004651"/>
    </source>
</evidence>
<dbReference type="EMBL" id="CP040915">
    <property type="protein sequence ID" value="QDC23362.1"/>
    <property type="molecule type" value="Genomic_DNA"/>
</dbReference>
<keyword evidence="5 7" id="KW-1133">Transmembrane helix</keyword>
<dbReference type="GO" id="GO:0071916">
    <property type="term" value="F:dipeptide transmembrane transporter activity"/>
    <property type="evidence" value="ECO:0007669"/>
    <property type="project" value="TreeGrafter"/>
</dbReference>
<organism evidence="9 10">
    <name type="scientific">Georgenia yuyongxinii</name>
    <dbReference type="NCBI Taxonomy" id="2589797"/>
    <lineage>
        <taxon>Bacteria</taxon>
        <taxon>Bacillati</taxon>
        <taxon>Actinomycetota</taxon>
        <taxon>Actinomycetes</taxon>
        <taxon>Micrococcales</taxon>
        <taxon>Bogoriellaceae</taxon>
        <taxon>Georgenia</taxon>
    </lineage>
</organism>
<feature type="transmembrane region" description="Helical" evidence="7">
    <location>
        <begin position="133"/>
        <end position="157"/>
    </location>
</feature>
<evidence type="ECO:0000259" key="8">
    <source>
        <dbReference type="PROSITE" id="PS50928"/>
    </source>
</evidence>
<dbReference type="PROSITE" id="PS50928">
    <property type="entry name" value="ABC_TM1"/>
    <property type="match status" value="1"/>
</dbReference>
<dbReference type="KEGG" id="gyu:FE374_00815"/>
<evidence type="ECO:0000256" key="2">
    <source>
        <dbReference type="ARBA" id="ARBA00022448"/>
    </source>
</evidence>
<dbReference type="InterPro" id="IPR045621">
    <property type="entry name" value="BPD_transp_1_N"/>
</dbReference>
<dbReference type="InterPro" id="IPR000515">
    <property type="entry name" value="MetI-like"/>
</dbReference>
<evidence type="ECO:0000313" key="9">
    <source>
        <dbReference type="EMBL" id="QDC23362.1"/>
    </source>
</evidence>
<keyword evidence="4 7" id="KW-0812">Transmembrane</keyword>
<dbReference type="OrthoDB" id="3543764at2"/>
<evidence type="ECO:0000256" key="7">
    <source>
        <dbReference type="RuleBase" id="RU363032"/>
    </source>
</evidence>
<dbReference type="SUPFAM" id="SSF161098">
    <property type="entry name" value="MetI-like"/>
    <property type="match status" value="1"/>
</dbReference>
<sequence>MTYFVLKRLRHGLLSLFGIVILVFLLARATGSPARLYLPEDAGADAIARFNAEHGLDQPIYIQLVDYLKGLVRLDLGESMAYGEPALSIVLSRYPATIQLAVVTMAIAATLGVLVGAASAARRRSVFDGGSRVMSLAALSVPDFWIGITGIAVFAVWLDLLPTSGNHGWQYWILPVMTLAMRPAGILTQVTRSSMIGALDSDYVKVARGKGVRPAGIVYKHALRNAAIPIITVAGLSLAQVVNGALVVETVFGWPGVGTLMVTSIYARDFAVIQAVVLVTGAAIITLNFLIDVAYSWVNPQIRFGG</sequence>
<name>A0A5B8C270_9MICO</name>
<keyword evidence="6 7" id="KW-0472">Membrane</keyword>
<protein>
    <submittedName>
        <fullName evidence="9">ABC transporter permease</fullName>
    </submittedName>
</protein>
<feature type="transmembrane region" description="Helical" evidence="7">
    <location>
        <begin position="98"/>
        <end position="121"/>
    </location>
</feature>
<evidence type="ECO:0000313" key="10">
    <source>
        <dbReference type="Proteomes" id="UP000314616"/>
    </source>
</evidence>
<evidence type="ECO:0000256" key="3">
    <source>
        <dbReference type="ARBA" id="ARBA00022475"/>
    </source>
</evidence>
<evidence type="ECO:0000256" key="4">
    <source>
        <dbReference type="ARBA" id="ARBA00022692"/>
    </source>
</evidence>
<dbReference type="Gene3D" id="1.10.3720.10">
    <property type="entry name" value="MetI-like"/>
    <property type="match status" value="1"/>
</dbReference>
<comment type="similarity">
    <text evidence="7">Belongs to the binding-protein-dependent transport system permease family.</text>
</comment>
<proteinExistence type="inferred from homology"/>
<evidence type="ECO:0000256" key="6">
    <source>
        <dbReference type="ARBA" id="ARBA00023136"/>
    </source>
</evidence>
<feature type="transmembrane region" description="Helical" evidence="7">
    <location>
        <begin position="270"/>
        <end position="291"/>
    </location>
</feature>
<dbReference type="PANTHER" id="PTHR43163:SF6">
    <property type="entry name" value="DIPEPTIDE TRANSPORT SYSTEM PERMEASE PROTEIN DPPB-RELATED"/>
    <property type="match status" value="1"/>
</dbReference>
<feature type="transmembrane region" description="Helical" evidence="7">
    <location>
        <begin position="169"/>
        <end position="187"/>
    </location>
</feature>
<accession>A0A5B8C270</accession>
<dbReference type="AlphaFoldDB" id="A0A5B8C270"/>
<evidence type="ECO:0000256" key="5">
    <source>
        <dbReference type="ARBA" id="ARBA00022989"/>
    </source>
</evidence>